<evidence type="ECO:0000313" key="7">
    <source>
        <dbReference type="Proteomes" id="UP000185024"/>
    </source>
</evidence>
<dbReference type="AlphaFoldDB" id="A0A1N6EWL1"/>
<dbReference type="GO" id="GO:0043590">
    <property type="term" value="C:bacterial nucleoid"/>
    <property type="evidence" value="ECO:0007669"/>
    <property type="project" value="TreeGrafter"/>
</dbReference>
<dbReference type="GO" id="GO:0000018">
    <property type="term" value="P:regulation of DNA recombination"/>
    <property type="evidence" value="ECO:0007669"/>
    <property type="project" value="TreeGrafter"/>
</dbReference>
<gene>
    <name evidence="6" type="ORF">SAMN05878438_3746</name>
</gene>
<comment type="similarity">
    <text evidence="2">Belongs to the RdgC family.</text>
</comment>
<evidence type="ECO:0000256" key="4">
    <source>
        <dbReference type="ARBA" id="ARBA00022490"/>
    </source>
</evidence>
<organism evidence="6 7">
    <name type="scientific">Vreelandella aquamarina</name>
    <dbReference type="NCBI Taxonomy" id="77097"/>
    <lineage>
        <taxon>Bacteria</taxon>
        <taxon>Pseudomonadati</taxon>
        <taxon>Pseudomonadota</taxon>
        <taxon>Gammaproteobacteria</taxon>
        <taxon>Oceanospirillales</taxon>
        <taxon>Halomonadaceae</taxon>
        <taxon>Vreelandella</taxon>
    </lineage>
</organism>
<dbReference type="InterPro" id="IPR007476">
    <property type="entry name" value="RdgC"/>
</dbReference>
<reference evidence="6 7" key="1">
    <citation type="submission" date="2016-11" db="EMBL/GenBank/DDBJ databases">
        <authorList>
            <person name="Jaros S."/>
            <person name="Januszkiewicz K."/>
            <person name="Wedrychowicz H."/>
        </authorList>
    </citation>
    <scope>NUCLEOTIDE SEQUENCE [LARGE SCALE GENOMIC DNA]</scope>
    <source>
        <strain evidence="6 7">ACAM 239</strain>
    </source>
</reference>
<dbReference type="PANTHER" id="PTHR38103">
    <property type="entry name" value="RECOMBINATION-ASSOCIATED PROTEIN RDGC"/>
    <property type="match status" value="1"/>
</dbReference>
<dbReference type="Proteomes" id="UP000185024">
    <property type="component" value="Unassembled WGS sequence"/>
</dbReference>
<name>A0A1N6EWL1_9GAMM</name>
<keyword evidence="4" id="KW-0963">Cytoplasm</keyword>
<evidence type="ECO:0000256" key="5">
    <source>
        <dbReference type="ARBA" id="ARBA00023172"/>
    </source>
</evidence>
<evidence type="ECO:0000256" key="1">
    <source>
        <dbReference type="ARBA" id="ARBA00004453"/>
    </source>
</evidence>
<dbReference type="GO" id="GO:0003690">
    <property type="term" value="F:double-stranded DNA binding"/>
    <property type="evidence" value="ECO:0007669"/>
    <property type="project" value="TreeGrafter"/>
</dbReference>
<evidence type="ECO:0000313" key="6">
    <source>
        <dbReference type="EMBL" id="SIN87449.1"/>
    </source>
</evidence>
<dbReference type="GO" id="GO:0006310">
    <property type="term" value="P:DNA recombination"/>
    <property type="evidence" value="ECO:0007669"/>
    <property type="project" value="UniProtKB-KW"/>
</dbReference>
<keyword evidence="5" id="KW-0233">DNA recombination</keyword>
<dbReference type="PANTHER" id="PTHR38103:SF1">
    <property type="entry name" value="RECOMBINATION-ASSOCIATED PROTEIN RDGC"/>
    <property type="match status" value="1"/>
</dbReference>
<comment type="subcellular location">
    <subcellularLocation>
        <location evidence="1">Cytoplasm</location>
        <location evidence="1">Nucleoid</location>
    </subcellularLocation>
</comment>
<dbReference type="RefSeq" id="WP_074211808.1">
    <property type="nucleotide sequence ID" value="NZ_BJOI01000053.1"/>
</dbReference>
<evidence type="ECO:0000256" key="2">
    <source>
        <dbReference type="ARBA" id="ARBA00008657"/>
    </source>
</evidence>
<dbReference type="EMBL" id="FSQX01000002">
    <property type="protein sequence ID" value="SIN87449.1"/>
    <property type="molecule type" value="Genomic_DNA"/>
</dbReference>
<dbReference type="Pfam" id="PF04381">
    <property type="entry name" value="RdgC"/>
    <property type="match status" value="1"/>
</dbReference>
<accession>A0A1N6EWL1</accession>
<sequence>MFDNALIYRAHSRFPDTDQLAQLCQKQLFRACAATEAKRVGWSTVCGDQMVHPVNSQFLVLRFSRQERLLPAAAVKEEVEERAAAREKASGSPLRRAEKQILKEEVYEELLPRALKRTGHFLVAIDTQRGWILVDAASRKKAEEALDLLRLTTGSLKVTPLATRDRATDLMTRWLANPAERAEGWELGEACQLESPSGDEGVIKATEVDLESDEIQQHLEGGRICSALAVARTDQLALVLQDDLALKKVKFDDALIEGADLSDDDASAFDTEAHLHIPALAAVIEELIGLLGGEASPVIDEEASTEEQEAA</sequence>
<protein>
    <recommendedName>
        <fullName evidence="3">Recombination-associated protein RdgC</fullName>
    </recommendedName>
</protein>
<evidence type="ECO:0000256" key="3">
    <source>
        <dbReference type="ARBA" id="ARBA00022296"/>
    </source>
</evidence>
<dbReference type="NCBIfam" id="NF001464">
    <property type="entry name" value="PRK00321.1-5"/>
    <property type="match status" value="1"/>
</dbReference>
<proteinExistence type="inferred from homology"/>
<dbReference type="GeneID" id="97277756"/>